<evidence type="ECO:0000313" key="3">
    <source>
        <dbReference type="EMBL" id="RVU01947.1"/>
    </source>
</evidence>
<feature type="chain" id="PRO_5018566863" evidence="1">
    <location>
        <begin position="21"/>
        <end position="192"/>
    </location>
</feature>
<dbReference type="InterPro" id="IPR036709">
    <property type="entry name" value="Autotransporte_beta_dom_sf"/>
</dbReference>
<evidence type="ECO:0000259" key="2">
    <source>
        <dbReference type="Pfam" id="PF13568"/>
    </source>
</evidence>
<reference evidence="3 4" key="1">
    <citation type="submission" date="2019-01" db="EMBL/GenBank/DDBJ databases">
        <authorList>
            <person name="Chen W.-M."/>
        </authorList>
    </citation>
    <scope>NUCLEOTIDE SEQUENCE [LARGE SCALE GENOMIC DNA]</scope>
    <source>
        <strain evidence="3 4">YBJ-36</strain>
    </source>
</reference>
<organism evidence="3 4">
    <name type="scientific">Mucilaginibacter limnophilus</name>
    <dbReference type="NCBI Taxonomy" id="1932778"/>
    <lineage>
        <taxon>Bacteria</taxon>
        <taxon>Pseudomonadati</taxon>
        <taxon>Bacteroidota</taxon>
        <taxon>Sphingobacteriia</taxon>
        <taxon>Sphingobacteriales</taxon>
        <taxon>Sphingobacteriaceae</taxon>
        <taxon>Mucilaginibacter</taxon>
    </lineage>
</organism>
<evidence type="ECO:0000256" key="1">
    <source>
        <dbReference type="SAM" id="SignalP"/>
    </source>
</evidence>
<dbReference type="OrthoDB" id="753334at2"/>
<dbReference type="Pfam" id="PF13568">
    <property type="entry name" value="OMP_b-brl_2"/>
    <property type="match status" value="1"/>
</dbReference>
<comment type="caution">
    <text evidence="3">The sequence shown here is derived from an EMBL/GenBank/DDBJ whole genome shotgun (WGS) entry which is preliminary data.</text>
</comment>
<dbReference type="SUPFAM" id="SSF103515">
    <property type="entry name" value="Autotransporter"/>
    <property type="match status" value="1"/>
</dbReference>
<evidence type="ECO:0000313" key="4">
    <source>
        <dbReference type="Proteomes" id="UP000282759"/>
    </source>
</evidence>
<dbReference type="AlphaFoldDB" id="A0A3S2UNB5"/>
<dbReference type="RefSeq" id="WP_127704311.1">
    <property type="nucleotide sequence ID" value="NZ_SACK01000002.1"/>
</dbReference>
<sequence>MKKYLLCITMLVAGAISAKAQVTVGAKAGVNFSKINADNVDESSITGYQIGAFARLGSDWYFQPELYLASSGGKFKTEDNNNTVTVDGKVKFTTLNVPLLIGKTFGSEDLNLRLNAGPVYTYIMDDNRNLGGNISDAFNNYKSSALGYQVGGGIDVGKISIDLRYEGGLTKVNDYFDQRQNLWSLAVGFKIF</sequence>
<keyword evidence="4" id="KW-1185">Reference proteome</keyword>
<feature type="domain" description="Outer membrane protein beta-barrel" evidence="2">
    <location>
        <begin position="21"/>
        <end position="172"/>
    </location>
</feature>
<gene>
    <name evidence="3" type="ORF">EOD41_08315</name>
</gene>
<dbReference type="Proteomes" id="UP000282759">
    <property type="component" value="Unassembled WGS sequence"/>
</dbReference>
<accession>A0A3S2UNB5</accession>
<name>A0A3S2UNB5_9SPHI</name>
<dbReference type="EMBL" id="SACK01000002">
    <property type="protein sequence ID" value="RVU01947.1"/>
    <property type="molecule type" value="Genomic_DNA"/>
</dbReference>
<dbReference type="InterPro" id="IPR025665">
    <property type="entry name" value="Beta-barrel_OMP_2"/>
</dbReference>
<proteinExistence type="predicted"/>
<protein>
    <submittedName>
        <fullName evidence="3">PorT family protein</fullName>
    </submittedName>
</protein>
<keyword evidence="1" id="KW-0732">Signal</keyword>
<feature type="signal peptide" evidence="1">
    <location>
        <begin position="1"/>
        <end position="20"/>
    </location>
</feature>